<dbReference type="SUPFAM" id="SSF56719">
    <property type="entry name" value="Type II DNA topoisomerase"/>
    <property type="match status" value="1"/>
</dbReference>
<dbReference type="STRING" id="642492.Clole_2384"/>
<dbReference type="CDD" id="cd00187">
    <property type="entry name" value="TOP4c"/>
    <property type="match status" value="1"/>
</dbReference>
<keyword evidence="3 7" id="KW-0799">Topoisomerase</keyword>
<comment type="catalytic activity">
    <reaction evidence="1 7">
        <text>ATP-dependent breakage, passage and rejoining of double-stranded DNA.</text>
        <dbReference type="EC" id="5.6.2.2"/>
    </reaction>
</comment>
<proteinExistence type="predicted"/>
<dbReference type="InterPro" id="IPR013757">
    <property type="entry name" value="Topo_IIA_A_a_sf"/>
</dbReference>
<protein>
    <submittedName>
        <fullName evidence="10">DNA topoisomerase (ATP-hydrolyzing)</fullName>
        <ecNumber evidence="10">5.99.1.3</ecNumber>
    </submittedName>
</protein>
<dbReference type="HOGENOM" id="CLU_002977_9_0_9"/>
<dbReference type="Pfam" id="PF00521">
    <property type="entry name" value="DNA_topoisoIV"/>
    <property type="match status" value="1"/>
</dbReference>
<feature type="coiled-coil region" evidence="8">
    <location>
        <begin position="428"/>
        <end position="455"/>
    </location>
</feature>
<evidence type="ECO:0000313" key="10">
    <source>
        <dbReference type="EMBL" id="ADZ84091.1"/>
    </source>
</evidence>
<dbReference type="EMBL" id="CP002582">
    <property type="protein sequence ID" value="ADZ84091.1"/>
    <property type="molecule type" value="Genomic_DNA"/>
</dbReference>
<keyword evidence="5" id="KW-0472">Membrane</keyword>
<sequence>MDQFVIKQNITETLESNYMPYAMSVIVSRALPEIDGFKPSHRKLLYTMYKMNLIKGLRTKSANIVGQTMKLNPHGDGAIYETMVRLTKGYSALITPFVDSKGNFGKVYSRDMAYAAARYTEAKLSEICTEVFNDIEEDAVDFVDNYDGTLKEPVLLPTRFPNILVNPNQGIAVGMASNFCSFNLKEVCNATIAYLKNEDADVLEHIIAPDFPTGGQIILDETEMREVLETGKGSFKVRAKYHYIKKENCIEIIEIPYTTTVEAIIDKIEELVKAGKIKEITDVRDETDLSGLKLTIDLKRSTDPEMLMQKLFKSTPLEDSFSCNFNLLINGMPKVLGFKEIIKEWCEFRQQCVVRKYRFAIEKMEKRYHLLIGLKQILLDIDKAIEIVRHTEKEKDVVPRLMAHFEISEMQADYVAEIKLRHLNKQYILETLKELDELEKKIAELKDIIENPKKVKKVISDELKVIQKKFGTERQTEVIKHTEVVKVKHEELIEDYNVKLFFTDHQYLKKITLVSLRSSGEQKLKEDDTIIQEIEASNRSDLLLFTNKSNVYKLKLHEIEDTKASQFGVYLPNLLDLEEGEQILAIHSTTDYTGYIAFGFSTGKVAKVPVAAYETKTNRKKLIKAFYGKSPCVGIAFVEEEDILLLTREDDKVGVVPVVLLEEKQKRDANGVQALSITKKIGMKKLVKASELTEEMIARLAKELPATAKSLENK</sequence>
<evidence type="ECO:0000259" key="9">
    <source>
        <dbReference type="PROSITE" id="PS52040"/>
    </source>
</evidence>
<dbReference type="InterPro" id="IPR013758">
    <property type="entry name" value="Topo_IIA_A/C_ab"/>
</dbReference>
<dbReference type="PANTHER" id="PTHR43493:SF1">
    <property type="entry name" value="DNA TOPOISOMERASE 4 SUBUNIT A"/>
    <property type="match status" value="1"/>
</dbReference>
<accession>F2JSX0</accession>
<dbReference type="InterPro" id="IPR013760">
    <property type="entry name" value="Topo_IIA-like_dom_sf"/>
</dbReference>
<evidence type="ECO:0000313" key="11">
    <source>
        <dbReference type="Proteomes" id="UP000008467"/>
    </source>
</evidence>
<evidence type="ECO:0000256" key="8">
    <source>
        <dbReference type="SAM" id="Coils"/>
    </source>
</evidence>
<dbReference type="eggNOG" id="COG0188">
    <property type="taxonomic scope" value="Bacteria"/>
</dbReference>
<dbReference type="Gene3D" id="3.30.1360.40">
    <property type="match status" value="1"/>
</dbReference>
<dbReference type="GO" id="GO:0006265">
    <property type="term" value="P:DNA topological change"/>
    <property type="evidence" value="ECO:0007669"/>
    <property type="project" value="UniProtKB-UniRule"/>
</dbReference>
<gene>
    <name evidence="10" type="ordered locus">Clole_2384</name>
</gene>
<keyword evidence="2" id="KW-1003">Cell membrane</keyword>
<dbReference type="InterPro" id="IPR050220">
    <property type="entry name" value="Type_II_DNA_Topoisomerases"/>
</dbReference>
<dbReference type="GO" id="GO:0034335">
    <property type="term" value="F:DNA negative supercoiling activity"/>
    <property type="evidence" value="ECO:0007669"/>
    <property type="project" value="UniProtKB-ARBA"/>
</dbReference>
<dbReference type="InterPro" id="IPR035516">
    <property type="entry name" value="Gyrase/topoIV_suA_C"/>
</dbReference>
<evidence type="ECO:0000256" key="3">
    <source>
        <dbReference type="ARBA" id="ARBA00023029"/>
    </source>
</evidence>
<dbReference type="Proteomes" id="UP000008467">
    <property type="component" value="Chromosome"/>
</dbReference>
<keyword evidence="4 7" id="KW-0238">DNA-binding</keyword>
<feature type="domain" description="Topo IIA-type catalytic" evidence="9">
    <location>
        <begin position="30"/>
        <end position="492"/>
    </location>
</feature>
<dbReference type="KEGG" id="cle:Clole_2384"/>
<evidence type="ECO:0000256" key="5">
    <source>
        <dbReference type="ARBA" id="ARBA00023136"/>
    </source>
</evidence>
<dbReference type="GO" id="GO:0005524">
    <property type="term" value="F:ATP binding"/>
    <property type="evidence" value="ECO:0007669"/>
    <property type="project" value="InterPro"/>
</dbReference>
<dbReference type="GO" id="GO:0005737">
    <property type="term" value="C:cytoplasm"/>
    <property type="evidence" value="ECO:0007669"/>
    <property type="project" value="TreeGrafter"/>
</dbReference>
<evidence type="ECO:0000256" key="6">
    <source>
        <dbReference type="ARBA" id="ARBA00023235"/>
    </source>
</evidence>
<dbReference type="PANTHER" id="PTHR43493">
    <property type="entry name" value="DNA GYRASE/TOPOISOMERASE SUBUNIT A"/>
    <property type="match status" value="1"/>
</dbReference>
<dbReference type="InterPro" id="IPR002205">
    <property type="entry name" value="Topo_IIA_dom_A"/>
</dbReference>
<dbReference type="SUPFAM" id="SSF101904">
    <property type="entry name" value="GyrA/ParC C-terminal domain-like"/>
    <property type="match status" value="1"/>
</dbReference>
<dbReference type="Gene3D" id="1.10.268.10">
    <property type="entry name" value="Topoisomerase, domain 3"/>
    <property type="match status" value="1"/>
</dbReference>
<name>F2JSX0_CELLD</name>
<dbReference type="Gene3D" id="2.120.10.90">
    <property type="entry name" value="DNA gyrase/topoisomerase IV, subunit A, C-terminal"/>
    <property type="match status" value="1"/>
</dbReference>
<dbReference type="AlphaFoldDB" id="F2JSX0"/>
<dbReference type="GO" id="GO:0009330">
    <property type="term" value="C:DNA topoisomerase type II (double strand cut, ATP-hydrolyzing) complex"/>
    <property type="evidence" value="ECO:0007669"/>
    <property type="project" value="TreeGrafter"/>
</dbReference>
<evidence type="ECO:0000256" key="1">
    <source>
        <dbReference type="ARBA" id="ARBA00000185"/>
    </source>
</evidence>
<dbReference type="SMART" id="SM00434">
    <property type="entry name" value="TOP4c"/>
    <property type="match status" value="1"/>
</dbReference>
<dbReference type="GO" id="GO:0003677">
    <property type="term" value="F:DNA binding"/>
    <property type="evidence" value="ECO:0007669"/>
    <property type="project" value="UniProtKB-UniRule"/>
</dbReference>
<feature type="active site" description="O-(5'-phospho-DNA)-tyrosine intermediate" evidence="7">
    <location>
        <position position="119"/>
    </location>
</feature>
<organism evidence="10 11">
    <name type="scientific">Cellulosilyticum lentocellum (strain ATCC 49066 / DSM 5427 / NCIMB 11756 / RHM5)</name>
    <name type="common">Clostridium lentocellum</name>
    <dbReference type="NCBI Taxonomy" id="642492"/>
    <lineage>
        <taxon>Bacteria</taxon>
        <taxon>Bacillati</taxon>
        <taxon>Bacillota</taxon>
        <taxon>Clostridia</taxon>
        <taxon>Lachnospirales</taxon>
        <taxon>Cellulosilyticaceae</taxon>
        <taxon>Cellulosilyticum</taxon>
    </lineage>
</organism>
<keyword evidence="8" id="KW-0175">Coiled coil</keyword>
<dbReference type="Gene3D" id="3.90.199.10">
    <property type="entry name" value="Topoisomerase II, domain 5"/>
    <property type="match status" value="1"/>
</dbReference>
<keyword evidence="11" id="KW-1185">Reference proteome</keyword>
<reference evidence="10 11" key="1">
    <citation type="journal article" date="2011" name="J. Bacteriol.">
        <title>Complete genome sequence of the cellulose-degrading bacterium Cellulosilyticum lentocellum.</title>
        <authorList>
            <consortium name="US DOE Joint Genome Institute"/>
            <person name="Miller D.A."/>
            <person name="Suen G."/>
            <person name="Bruce D."/>
            <person name="Copeland A."/>
            <person name="Cheng J.F."/>
            <person name="Detter C."/>
            <person name="Goodwin L.A."/>
            <person name="Han C.S."/>
            <person name="Hauser L.J."/>
            <person name="Land M.L."/>
            <person name="Lapidus A."/>
            <person name="Lucas S."/>
            <person name="Meincke L."/>
            <person name="Pitluck S."/>
            <person name="Tapia R."/>
            <person name="Teshima H."/>
            <person name="Woyke T."/>
            <person name="Fox B.G."/>
            <person name="Angert E.R."/>
            <person name="Currie C.R."/>
        </authorList>
    </citation>
    <scope>NUCLEOTIDE SEQUENCE [LARGE SCALE GENOMIC DNA]</scope>
    <source>
        <strain evidence="11">ATCC 49066 / DSM 5427 / NCIMB 11756 / RHM5</strain>
    </source>
</reference>
<evidence type="ECO:0000256" key="2">
    <source>
        <dbReference type="ARBA" id="ARBA00022475"/>
    </source>
</evidence>
<evidence type="ECO:0000256" key="4">
    <source>
        <dbReference type="ARBA" id="ARBA00023125"/>
    </source>
</evidence>
<dbReference type="PROSITE" id="PS52040">
    <property type="entry name" value="TOPO_IIA"/>
    <property type="match status" value="1"/>
</dbReference>
<keyword evidence="6 7" id="KW-0413">Isomerase</keyword>
<dbReference type="EC" id="5.99.1.3" evidence="10"/>
<dbReference type="RefSeq" id="WP_013657384.1">
    <property type="nucleotide sequence ID" value="NC_015275.1"/>
</dbReference>
<evidence type="ECO:0000256" key="7">
    <source>
        <dbReference type="PROSITE-ProRule" id="PRU01384"/>
    </source>
</evidence>